<dbReference type="Pfam" id="PF25833">
    <property type="entry name" value="Fn3_SaeA_3rd"/>
    <property type="match status" value="1"/>
</dbReference>
<reference evidence="5 6" key="1">
    <citation type="submission" date="2020-08" db="EMBL/GenBank/DDBJ databases">
        <title>Genomic Encyclopedia of Type Strains, Phase III (KMG-III): the genomes of soil and plant-associated and newly described type strains.</title>
        <authorList>
            <person name="Whitman W."/>
        </authorList>
    </citation>
    <scope>NUCLEOTIDE SEQUENCE [LARGE SCALE GENOMIC DNA]</scope>
    <source>
        <strain evidence="5 6">CECT 8712</strain>
    </source>
</reference>
<dbReference type="InterPro" id="IPR013783">
    <property type="entry name" value="Ig-like_fold"/>
</dbReference>
<evidence type="ECO:0000313" key="6">
    <source>
        <dbReference type="Proteomes" id="UP000536604"/>
    </source>
</evidence>
<gene>
    <name evidence="5" type="ORF">FHS13_002577</name>
</gene>
<dbReference type="Proteomes" id="UP000536604">
    <property type="component" value="Unassembled WGS sequence"/>
</dbReference>
<feature type="compositionally biased region" description="Low complexity" evidence="3">
    <location>
        <begin position="843"/>
        <end position="858"/>
    </location>
</feature>
<keyword evidence="1" id="KW-0326">Glycosidase</keyword>
<feature type="compositionally biased region" description="Low complexity" evidence="3">
    <location>
        <begin position="673"/>
        <end position="695"/>
    </location>
</feature>
<evidence type="ECO:0000259" key="4">
    <source>
        <dbReference type="PROSITE" id="PS50853"/>
    </source>
</evidence>
<comment type="caution">
    <text evidence="5">The sequence shown here is derived from an EMBL/GenBank/DDBJ whole genome shotgun (WGS) entry which is preliminary data.</text>
</comment>
<name>A0A841IQX9_9ACTN</name>
<dbReference type="RefSeq" id="WP_184291863.1">
    <property type="nucleotide sequence ID" value="NZ_JACHJO010000007.1"/>
</dbReference>
<dbReference type="InterPro" id="IPR036116">
    <property type="entry name" value="FN3_sf"/>
</dbReference>
<accession>A0A841IQX9</accession>
<keyword evidence="1" id="KW-0378">Hydrolase</keyword>
<proteinExistence type="predicted"/>
<dbReference type="SUPFAM" id="SSF49265">
    <property type="entry name" value="Fibronectin type III"/>
    <property type="match status" value="1"/>
</dbReference>
<dbReference type="Gene3D" id="2.60.40.10">
    <property type="entry name" value="Immunoglobulins"/>
    <property type="match status" value="2"/>
</dbReference>
<feature type="region of interest" description="Disordered" evidence="3">
    <location>
        <begin position="646"/>
        <end position="864"/>
    </location>
</feature>
<feature type="region of interest" description="Disordered" evidence="3">
    <location>
        <begin position="520"/>
        <end position="541"/>
    </location>
</feature>
<dbReference type="SMART" id="SM00060">
    <property type="entry name" value="FN3"/>
    <property type="match status" value="2"/>
</dbReference>
<keyword evidence="6" id="KW-1185">Reference proteome</keyword>
<feature type="compositionally biased region" description="Basic and acidic residues" evidence="3">
    <location>
        <begin position="773"/>
        <end position="789"/>
    </location>
</feature>
<dbReference type="EMBL" id="JACHJO010000007">
    <property type="protein sequence ID" value="MBB6120620.1"/>
    <property type="molecule type" value="Genomic_DNA"/>
</dbReference>
<dbReference type="AlphaFoldDB" id="A0A841IQX9"/>
<protein>
    <recommendedName>
        <fullName evidence="4">Fibronectin type-III domain-containing protein</fullName>
    </recommendedName>
</protein>
<dbReference type="GO" id="GO:0000272">
    <property type="term" value="P:polysaccharide catabolic process"/>
    <property type="evidence" value="ECO:0007669"/>
    <property type="project" value="UniProtKB-KW"/>
</dbReference>
<evidence type="ECO:0000256" key="3">
    <source>
        <dbReference type="SAM" id="MobiDB-lite"/>
    </source>
</evidence>
<organism evidence="5 6">
    <name type="scientific">Nocardiopsis algeriensis</name>
    <dbReference type="NCBI Taxonomy" id="1478215"/>
    <lineage>
        <taxon>Bacteria</taxon>
        <taxon>Bacillati</taxon>
        <taxon>Actinomycetota</taxon>
        <taxon>Actinomycetes</taxon>
        <taxon>Streptosporangiales</taxon>
        <taxon>Nocardiopsidaceae</taxon>
        <taxon>Nocardiopsis</taxon>
    </lineage>
</organism>
<keyword evidence="2" id="KW-0119">Carbohydrate metabolism</keyword>
<dbReference type="InterPro" id="IPR003961">
    <property type="entry name" value="FN3_dom"/>
</dbReference>
<evidence type="ECO:0000256" key="2">
    <source>
        <dbReference type="ARBA" id="ARBA00023326"/>
    </source>
</evidence>
<evidence type="ECO:0000313" key="5">
    <source>
        <dbReference type="EMBL" id="MBB6120620.1"/>
    </source>
</evidence>
<dbReference type="GO" id="GO:0016798">
    <property type="term" value="F:hydrolase activity, acting on glycosyl bonds"/>
    <property type="evidence" value="ECO:0007669"/>
    <property type="project" value="UniProtKB-KW"/>
</dbReference>
<dbReference type="InterPro" id="IPR058692">
    <property type="entry name" value="Fn3_SaeA_2nd"/>
</dbReference>
<evidence type="ECO:0000256" key="1">
    <source>
        <dbReference type="ARBA" id="ARBA00023295"/>
    </source>
</evidence>
<dbReference type="PROSITE" id="PS50853">
    <property type="entry name" value="FN3"/>
    <property type="match status" value="1"/>
</dbReference>
<feature type="region of interest" description="Disordered" evidence="3">
    <location>
        <begin position="385"/>
        <end position="415"/>
    </location>
</feature>
<keyword evidence="2" id="KW-0624">Polysaccharide degradation</keyword>
<feature type="domain" description="Fibronectin type-III" evidence="4">
    <location>
        <begin position="395"/>
        <end position="491"/>
    </location>
</feature>
<sequence>MPWDARERQRYEEEVLTAARTGGPPEDLFVRYGIGPGLERRLGADPEAFRAHVAAVCTYWRGMQSRRRSLRKVLVDLVAAHERLEREGVLTHGHFHRVRAEAAGRALTEWSDIAGGLSTSVLERQVFQAMARSVGVNEETAERVLGERGVRVVEQLPQLPLSPPVRTFRTLRDNLRTCGAAFSPAVVFGSERLARGFTLLEGFRLRDGTVLDDEALAAAVRRIQVEPMTEGKAAAENVLSILRSCEGPPARDALVLWEVVGDLRERPGALGEKGLARPWIHRGLADQEALLLAASVRRSTAAAGSGGTARAEHEVRELLGADRLRRAQAAAADLPRDHGLAELVRERVRRVEDLLREADRELRGGDPEAAARALDTAARLAADDDEIPARLGEVEPLPPRAATADTGEHGAVVSWQPSPSLAGRISYRVARRIGRGPGAREVPLGELSGTSLTDTGIPVGAEVRYAVAAVRCGRAVSEPVITPPVMLTPEVGDLLVHTGEDAVTATWRVPPEAVSVEVVRGEGAPPRPGGDVVRVPNDGTGFRDTGVRSGTEYFYRIRAVYLTSSGHARGSAGTIRRVVPGPAPVPVDVLRVVPGDSGFVAEWTRPPHGRVVLRAAAEPPPWPEGAAVPLSDLAVYGRELLPAAVPADTAPPAHGLPAPDGVPLPRADEDAGAPRVPAEAAGPAGAGAAMGTPSARARAPFPEVGGPATDAGADDADDADAFGAEGVRALGSGHPAASRPGGPPAEMSGEDGRAAAAVGEPSAVPVTAPPGRGGERRAGTASGHVHDRGPGSSGTAGSCLTAPVGGTPVEEAAPVPLRTGHAGPAGERTRPVSGTGPEKAPEDAAAPGDAGPDGAPAGHTPRGRVGADAVDRVVSAPVVLEPGAHHVLAVTLAGDRAVAGARVRVVAVPPVAGLRAERFDGVVRLGWTWPDGAATAAVSWCSDESGEELGRRVCTRLRYESDGGFEAPMGTGSVRVAVRTLATTGTGEAAGVPAVTTVPGWSVLAYRIAPVGLLRRERRVSLTAESACAAPEIAVVHAEGAVQPHGPGQGRVLAVFPARHLEAGEQVSLRVRPPRSGWLMCFPVGGDTPGVRLRQPSVKELRL</sequence>